<dbReference type="InterPro" id="IPR014227">
    <property type="entry name" value="YtvI-like"/>
</dbReference>
<evidence type="ECO:0000256" key="3">
    <source>
        <dbReference type="ARBA" id="ARBA00022692"/>
    </source>
</evidence>
<feature type="transmembrane region" description="Helical" evidence="6">
    <location>
        <begin position="246"/>
        <end position="266"/>
    </location>
</feature>
<evidence type="ECO:0000256" key="4">
    <source>
        <dbReference type="ARBA" id="ARBA00022989"/>
    </source>
</evidence>
<comment type="subcellular location">
    <subcellularLocation>
        <location evidence="1">Membrane</location>
        <topology evidence="1">Multi-pass membrane protein</topology>
    </subcellularLocation>
</comment>
<protein>
    <submittedName>
        <fullName evidence="7">Sporulation integral membrane protein YtvI</fullName>
    </submittedName>
</protein>
<gene>
    <name evidence="7" type="ORF">SAMN03080599_00691</name>
</gene>
<organism evidence="7 8">
    <name type="scientific">Acidaminobacter hydrogenoformans DSM 2784</name>
    <dbReference type="NCBI Taxonomy" id="1120920"/>
    <lineage>
        <taxon>Bacteria</taxon>
        <taxon>Bacillati</taxon>
        <taxon>Bacillota</taxon>
        <taxon>Clostridia</taxon>
        <taxon>Peptostreptococcales</taxon>
        <taxon>Acidaminobacteraceae</taxon>
        <taxon>Acidaminobacter</taxon>
    </lineage>
</organism>
<dbReference type="PANTHER" id="PTHR21716">
    <property type="entry name" value="TRANSMEMBRANE PROTEIN"/>
    <property type="match status" value="1"/>
</dbReference>
<sequence>MNSIVLSKLSLIALGLFFLFLFYTKLIPLLLIFLPFWLGYLLSRPLSKLVDRIKIWIKLPDALIVLVLMALTISLGGFLLFKLGVMGVVAFQDMLPEIPGWIDSLSSYNTRVLNVIEKVYLNLPQEYEGFLATAWSRMAEALATLLSEAAQSSFGMLKSLPRIVVSIFVILISTFFFTADRIRIQRQFKPWIQRWVHDNPYIQTFKQDVWRVATGYFKAQLTLMTITFSVSLVGLLILRVPNALPIAVGIGLVDVVPALGPAAVYVPWAVSKLILSDVSAAVQLLILYAVVTVTRQMLEPKIVGHHIGIHPLITLLSLYLGIRFLGFSGLILGPLTAITVIAYYKKFSKNQIDEH</sequence>
<dbReference type="AlphaFoldDB" id="A0A1G5RT14"/>
<dbReference type="GO" id="GO:0016020">
    <property type="term" value="C:membrane"/>
    <property type="evidence" value="ECO:0007669"/>
    <property type="project" value="UniProtKB-SubCell"/>
</dbReference>
<evidence type="ECO:0000313" key="8">
    <source>
        <dbReference type="Proteomes" id="UP000199208"/>
    </source>
</evidence>
<feature type="transmembrane region" description="Helical" evidence="6">
    <location>
        <begin position="12"/>
        <end position="42"/>
    </location>
</feature>
<evidence type="ECO:0000256" key="2">
    <source>
        <dbReference type="ARBA" id="ARBA00009773"/>
    </source>
</evidence>
<keyword evidence="3 6" id="KW-0812">Transmembrane</keyword>
<evidence type="ECO:0000256" key="5">
    <source>
        <dbReference type="ARBA" id="ARBA00023136"/>
    </source>
</evidence>
<keyword evidence="4 6" id="KW-1133">Transmembrane helix</keyword>
<dbReference type="PANTHER" id="PTHR21716:SF68">
    <property type="entry name" value="TRANSPORT PROTEIN YTVI-RELATED"/>
    <property type="match status" value="1"/>
</dbReference>
<dbReference type="Pfam" id="PF01594">
    <property type="entry name" value="AI-2E_transport"/>
    <property type="match status" value="1"/>
</dbReference>
<evidence type="ECO:0000256" key="6">
    <source>
        <dbReference type="SAM" id="Phobius"/>
    </source>
</evidence>
<feature type="transmembrane region" description="Helical" evidence="6">
    <location>
        <begin position="221"/>
        <end position="240"/>
    </location>
</feature>
<comment type="similarity">
    <text evidence="2">Belongs to the autoinducer-2 exporter (AI-2E) (TC 2.A.86) family.</text>
</comment>
<evidence type="ECO:0000313" key="7">
    <source>
        <dbReference type="EMBL" id="SCZ77252.1"/>
    </source>
</evidence>
<keyword evidence="5 6" id="KW-0472">Membrane</keyword>
<proteinExistence type="inferred from homology"/>
<feature type="transmembrane region" description="Helical" evidence="6">
    <location>
        <begin position="160"/>
        <end position="179"/>
    </location>
</feature>
<name>A0A1G5RT14_9FIRM</name>
<evidence type="ECO:0000256" key="1">
    <source>
        <dbReference type="ARBA" id="ARBA00004141"/>
    </source>
</evidence>
<dbReference type="GO" id="GO:0055085">
    <property type="term" value="P:transmembrane transport"/>
    <property type="evidence" value="ECO:0007669"/>
    <property type="project" value="TreeGrafter"/>
</dbReference>
<dbReference type="EMBL" id="FMWL01000002">
    <property type="protein sequence ID" value="SCZ77252.1"/>
    <property type="molecule type" value="Genomic_DNA"/>
</dbReference>
<feature type="transmembrane region" description="Helical" evidence="6">
    <location>
        <begin position="63"/>
        <end position="91"/>
    </location>
</feature>
<dbReference type="InterPro" id="IPR002549">
    <property type="entry name" value="AI-2E-like"/>
</dbReference>
<accession>A0A1G5RT14</accession>
<feature type="transmembrane region" description="Helical" evidence="6">
    <location>
        <begin position="278"/>
        <end position="298"/>
    </location>
</feature>
<dbReference type="NCBIfam" id="TIGR02872">
    <property type="entry name" value="spore_ytvI"/>
    <property type="match status" value="1"/>
</dbReference>
<reference evidence="7 8" key="1">
    <citation type="submission" date="2016-10" db="EMBL/GenBank/DDBJ databases">
        <authorList>
            <person name="de Groot N.N."/>
        </authorList>
    </citation>
    <scope>NUCLEOTIDE SEQUENCE [LARGE SCALE GENOMIC DNA]</scope>
    <source>
        <strain evidence="7 8">DSM 2784</strain>
    </source>
</reference>
<feature type="transmembrane region" description="Helical" evidence="6">
    <location>
        <begin position="318"/>
        <end position="344"/>
    </location>
</feature>
<dbReference type="STRING" id="1120920.SAMN03080599_00691"/>
<keyword evidence="8" id="KW-1185">Reference proteome</keyword>
<dbReference type="RefSeq" id="WP_170829263.1">
    <property type="nucleotide sequence ID" value="NZ_FMWL01000002.1"/>
</dbReference>
<dbReference type="Proteomes" id="UP000199208">
    <property type="component" value="Unassembled WGS sequence"/>
</dbReference>